<evidence type="ECO:0000256" key="3">
    <source>
        <dbReference type="SAM" id="Coils"/>
    </source>
</evidence>
<name>A0A9N9MPP4_9CUCU</name>
<gene>
    <name evidence="6" type="ORF">CEUTPL_LOCUS5155</name>
</gene>
<keyword evidence="1" id="KW-0949">S-adenosyl-L-methionine</keyword>
<comment type="similarity">
    <text evidence="2">Belongs to the tRNA methyltransferase O family.</text>
</comment>
<reference evidence="6" key="1">
    <citation type="submission" date="2022-01" db="EMBL/GenBank/DDBJ databases">
        <authorList>
            <person name="King R."/>
        </authorList>
    </citation>
    <scope>NUCLEOTIDE SEQUENCE</scope>
</reference>
<dbReference type="PANTHER" id="PTHR12818">
    <property type="entry name" value="TRNA (ADENINE(37)-N6)-METHYLTRANSFERASE"/>
    <property type="match status" value="1"/>
</dbReference>
<keyword evidence="3" id="KW-0175">Coiled coil</keyword>
<dbReference type="OrthoDB" id="4882at2759"/>
<dbReference type="NCBIfam" id="TIGR00104">
    <property type="entry name" value="tRNA_TsaA"/>
    <property type="match status" value="1"/>
</dbReference>
<proteinExistence type="inferred from homology"/>
<dbReference type="Gene3D" id="3.30.2310.10">
    <property type="entry name" value="YaeB-like"/>
    <property type="match status" value="1"/>
</dbReference>
<accession>A0A9N9MPP4</accession>
<dbReference type="InterPro" id="IPR023370">
    <property type="entry name" value="TrmO-like_N"/>
</dbReference>
<feature type="coiled-coil region" evidence="3">
    <location>
        <begin position="1"/>
        <end position="35"/>
    </location>
</feature>
<dbReference type="InterPro" id="IPR040372">
    <property type="entry name" value="YaeB-like"/>
</dbReference>
<protein>
    <recommendedName>
        <fullName evidence="5">TsaA-like domain-containing protein</fullName>
    </recommendedName>
</protein>
<dbReference type="Pfam" id="PF01980">
    <property type="entry name" value="TrmO_N"/>
    <property type="match status" value="1"/>
</dbReference>
<dbReference type="PROSITE" id="PS51668">
    <property type="entry name" value="TSAA_2"/>
    <property type="match status" value="1"/>
</dbReference>
<feature type="region of interest" description="Disordered" evidence="4">
    <location>
        <begin position="237"/>
        <end position="266"/>
    </location>
</feature>
<dbReference type="InterPro" id="IPR036414">
    <property type="entry name" value="YaeB_N_sf"/>
</dbReference>
<feature type="domain" description="TsaA-like" evidence="5">
    <location>
        <begin position="77"/>
        <end position="215"/>
    </location>
</feature>
<dbReference type="InterPro" id="IPR036413">
    <property type="entry name" value="YaeB-like_sf"/>
</dbReference>
<dbReference type="CDD" id="cd09281">
    <property type="entry name" value="UPF0066"/>
    <property type="match status" value="1"/>
</dbReference>
<dbReference type="EMBL" id="OU892278">
    <property type="protein sequence ID" value="CAG9764516.1"/>
    <property type="molecule type" value="Genomic_DNA"/>
</dbReference>
<dbReference type="Gene3D" id="2.40.30.70">
    <property type="entry name" value="YaeB-like"/>
    <property type="match status" value="1"/>
</dbReference>
<evidence type="ECO:0000256" key="2">
    <source>
        <dbReference type="ARBA" id="ARBA00033753"/>
    </source>
</evidence>
<sequence length="367" mass="41812">MNSSEDDVNKLQKELIKARQELHNIRTQLKSLQHIHGKDINKITKTLEEWQSGDYNKCELSSEPSSSKPCKDKEITFKPIGIIHSEFPRIRGTPRQPTITINDTTARLTINKDIFTNPSHSLQDLNQFSHMWIIFVFHENSTHPKAKVSPPRLDGTKTGVFATRSPHRPCPIGLSLVKIEKIVDNVVYFNGVDMIDQTPVLDIKPYIPQYDQPNMRNIDEHENLAINDSDEEALEFQVTETPTPDENLEGRGAPDGEENGTEASAVPSAKDIKVPSWIEKAPVTKLSVVFEEEALVQLRKIEPESASESCRLISKVLQEDPRSIYLRKKWRGAPYKWRIKNLTLTCIFNNEDHTVKIMNICQDGNIE</sequence>
<evidence type="ECO:0000313" key="6">
    <source>
        <dbReference type="EMBL" id="CAG9764516.1"/>
    </source>
</evidence>
<evidence type="ECO:0000313" key="7">
    <source>
        <dbReference type="Proteomes" id="UP001152799"/>
    </source>
</evidence>
<evidence type="ECO:0000259" key="5">
    <source>
        <dbReference type="PROSITE" id="PS51668"/>
    </source>
</evidence>
<keyword evidence="7" id="KW-1185">Reference proteome</keyword>
<organism evidence="6 7">
    <name type="scientific">Ceutorhynchus assimilis</name>
    <name type="common">cabbage seed weevil</name>
    <dbReference type="NCBI Taxonomy" id="467358"/>
    <lineage>
        <taxon>Eukaryota</taxon>
        <taxon>Metazoa</taxon>
        <taxon>Ecdysozoa</taxon>
        <taxon>Arthropoda</taxon>
        <taxon>Hexapoda</taxon>
        <taxon>Insecta</taxon>
        <taxon>Pterygota</taxon>
        <taxon>Neoptera</taxon>
        <taxon>Endopterygota</taxon>
        <taxon>Coleoptera</taxon>
        <taxon>Polyphaga</taxon>
        <taxon>Cucujiformia</taxon>
        <taxon>Curculionidae</taxon>
        <taxon>Ceutorhynchinae</taxon>
        <taxon>Ceutorhynchus</taxon>
    </lineage>
</organism>
<evidence type="ECO:0000256" key="4">
    <source>
        <dbReference type="SAM" id="MobiDB-lite"/>
    </source>
</evidence>
<dbReference type="AlphaFoldDB" id="A0A9N9MPP4"/>
<evidence type="ECO:0000256" key="1">
    <source>
        <dbReference type="ARBA" id="ARBA00022691"/>
    </source>
</evidence>
<dbReference type="PANTHER" id="PTHR12818:SF0">
    <property type="entry name" value="TRNA (ADENINE(37)-N6)-METHYLTRANSFERASE"/>
    <property type="match status" value="1"/>
</dbReference>
<dbReference type="Proteomes" id="UP001152799">
    <property type="component" value="Chromosome 2"/>
</dbReference>
<dbReference type="SUPFAM" id="SSF118196">
    <property type="entry name" value="YaeB-like"/>
    <property type="match status" value="1"/>
</dbReference>